<accession>A0A370NBE3</accession>
<gene>
    <name evidence="1" type="ORF">DLM46_11385</name>
</gene>
<protein>
    <submittedName>
        <fullName evidence="1">Uncharacterized protein</fullName>
    </submittedName>
</protein>
<comment type="caution">
    <text evidence="1">The sequence shown here is derived from an EMBL/GenBank/DDBJ whole genome shotgun (WGS) entry which is preliminary data.</text>
</comment>
<evidence type="ECO:0000313" key="1">
    <source>
        <dbReference type="EMBL" id="RDK02838.1"/>
    </source>
</evidence>
<dbReference type="EMBL" id="QHKS01000006">
    <property type="protein sequence ID" value="RDK02838.1"/>
    <property type="molecule type" value="Genomic_DNA"/>
</dbReference>
<sequence>MLFKPDSEDMIVANFQENKLDVLKKLKEEKIKPVICVIFRDVDKVDLDFGRSSEDCEKRSK</sequence>
<reference evidence="2" key="1">
    <citation type="submission" date="2018-05" db="EMBL/GenBank/DDBJ databases">
        <authorList>
            <person name="Feng T."/>
        </authorList>
    </citation>
    <scope>NUCLEOTIDE SEQUENCE [LARGE SCALE GENOMIC DNA]</scope>
    <source>
        <strain evidence="2">S27</strain>
    </source>
</reference>
<name>A0A370NBE3_9BURK</name>
<keyword evidence="2" id="KW-1185">Reference proteome</keyword>
<dbReference type="AlphaFoldDB" id="A0A370NBE3"/>
<evidence type="ECO:0000313" key="2">
    <source>
        <dbReference type="Proteomes" id="UP000254875"/>
    </source>
</evidence>
<proteinExistence type="predicted"/>
<dbReference type="Proteomes" id="UP000254875">
    <property type="component" value="Unassembled WGS sequence"/>
</dbReference>
<organism evidence="1 2">
    <name type="scientific">Paraburkholderia lacunae</name>
    <dbReference type="NCBI Taxonomy" id="2211104"/>
    <lineage>
        <taxon>Bacteria</taxon>
        <taxon>Pseudomonadati</taxon>
        <taxon>Pseudomonadota</taxon>
        <taxon>Betaproteobacteria</taxon>
        <taxon>Burkholderiales</taxon>
        <taxon>Burkholderiaceae</taxon>
        <taxon>Paraburkholderia</taxon>
    </lineage>
</organism>